<evidence type="ECO:0000256" key="1">
    <source>
        <dbReference type="ARBA" id="ARBA00004123"/>
    </source>
</evidence>
<keyword evidence="16" id="KW-1185">Reference proteome</keyword>
<dbReference type="Pfam" id="PF02891">
    <property type="entry name" value="zf-MIZ"/>
    <property type="match status" value="1"/>
</dbReference>
<keyword evidence="5" id="KW-0479">Metal-binding</keyword>
<dbReference type="Pfam" id="PF14324">
    <property type="entry name" value="PINIT"/>
    <property type="match status" value="1"/>
</dbReference>
<dbReference type="UniPathway" id="UPA00886"/>
<dbReference type="Proteomes" id="UP000675881">
    <property type="component" value="Chromosome 6"/>
</dbReference>
<dbReference type="InterPro" id="IPR038654">
    <property type="entry name" value="PINIT_sf"/>
</dbReference>
<feature type="transmembrane region" description="Helical" evidence="11">
    <location>
        <begin position="697"/>
        <end position="715"/>
    </location>
</feature>
<evidence type="ECO:0000256" key="10">
    <source>
        <dbReference type="SAM" id="MobiDB-lite"/>
    </source>
</evidence>
<feature type="domain" description="PINIT" evidence="14">
    <location>
        <begin position="242"/>
        <end position="409"/>
    </location>
</feature>
<dbReference type="EC" id="2.3.2.-" evidence="15"/>
<feature type="compositionally biased region" description="Basic and acidic residues" evidence="10">
    <location>
        <begin position="86"/>
        <end position="95"/>
    </location>
</feature>
<dbReference type="InterPro" id="IPR004181">
    <property type="entry name" value="Znf_MIZ"/>
</dbReference>
<keyword evidence="15" id="KW-0012">Acyltransferase</keyword>
<dbReference type="PROSITE" id="PS51044">
    <property type="entry name" value="ZF_SP_RING"/>
    <property type="match status" value="1"/>
</dbReference>
<keyword evidence="6" id="KW-0863">Zinc-finger</keyword>
<reference evidence="15" key="1">
    <citation type="submission" date="2021-02" db="EMBL/GenBank/DDBJ databases">
        <authorList>
            <person name="Bekaert M."/>
        </authorList>
    </citation>
    <scope>NUCLEOTIDE SEQUENCE</scope>
    <source>
        <strain evidence="15">IoA-00</strain>
    </source>
</reference>
<dbReference type="PANTHER" id="PTHR10782:SF94">
    <property type="entry name" value="SUPPRESSOR OF VARIEGATION 2-10, ISOFORM I"/>
    <property type="match status" value="1"/>
</dbReference>
<feature type="compositionally biased region" description="Polar residues" evidence="10">
    <location>
        <begin position="71"/>
        <end position="80"/>
    </location>
</feature>
<evidence type="ECO:0000256" key="6">
    <source>
        <dbReference type="ARBA" id="ARBA00022771"/>
    </source>
</evidence>
<dbReference type="Gene3D" id="3.30.40.10">
    <property type="entry name" value="Zinc/RING finger domain, C3HC4 (zinc finger)"/>
    <property type="match status" value="1"/>
</dbReference>
<dbReference type="InterPro" id="IPR036361">
    <property type="entry name" value="SAP_dom_sf"/>
</dbReference>
<name>A0A7R8D0F6_LEPSM</name>
<evidence type="ECO:0000256" key="3">
    <source>
        <dbReference type="ARBA" id="ARBA00005383"/>
    </source>
</evidence>
<dbReference type="GO" id="GO:0000785">
    <property type="term" value="C:chromatin"/>
    <property type="evidence" value="ECO:0007669"/>
    <property type="project" value="TreeGrafter"/>
</dbReference>
<feature type="domain" description="SAP" evidence="12">
    <location>
        <begin position="11"/>
        <end position="45"/>
    </location>
</feature>
<evidence type="ECO:0000256" key="5">
    <source>
        <dbReference type="ARBA" id="ARBA00022723"/>
    </source>
</evidence>
<evidence type="ECO:0000313" key="15">
    <source>
        <dbReference type="EMBL" id="CAF2982315.1"/>
    </source>
</evidence>
<dbReference type="InterPro" id="IPR003034">
    <property type="entry name" value="SAP_dom"/>
</dbReference>
<evidence type="ECO:0000256" key="8">
    <source>
        <dbReference type="ARBA" id="ARBA00022833"/>
    </source>
</evidence>
<comment type="similarity">
    <text evidence="3">Belongs to the PIAS family.</text>
</comment>
<evidence type="ECO:0000259" key="12">
    <source>
        <dbReference type="PROSITE" id="PS50800"/>
    </source>
</evidence>
<dbReference type="FunFam" id="2.60.120.780:FF:000001">
    <property type="entry name" value="E3 SUMO-protein ligase PIAS2 isoform X1"/>
    <property type="match status" value="1"/>
</dbReference>
<dbReference type="OrthoDB" id="10263264at2759"/>
<evidence type="ECO:0000259" key="13">
    <source>
        <dbReference type="PROSITE" id="PS51044"/>
    </source>
</evidence>
<gene>
    <name evidence="15" type="ORF">LSAA_11184</name>
</gene>
<dbReference type="GO" id="GO:0006357">
    <property type="term" value="P:regulation of transcription by RNA polymerase II"/>
    <property type="evidence" value="ECO:0007669"/>
    <property type="project" value="TreeGrafter"/>
</dbReference>
<dbReference type="Gene3D" id="1.10.720.30">
    <property type="entry name" value="SAP domain"/>
    <property type="match status" value="1"/>
</dbReference>
<accession>A0A7R8D0F6</accession>
<feature type="compositionally biased region" description="Acidic residues" evidence="10">
    <location>
        <begin position="153"/>
        <end position="167"/>
    </location>
</feature>
<dbReference type="PANTHER" id="PTHR10782">
    <property type="entry name" value="ZINC FINGER MIZ DOMAIN-CONTAINING PROTEIN"/>
    <property type="match status" value="1"/>
</dbReference>
<evidence type="ECO:0000256" key="11">
    <source>
        <dbReference type="SAM" id="Phobius"/>
    </source>
</evidence>
<dbReference type="SUPFAM" id="SSF68906">
    <property type="entry name" value="SAP domain"/>
    <property type="match status" value="1"/>
</dbReference>
<dbReference type="GO" id="GO:0003712">
    <property type="term" value="F:transcription coregulator activity"/>
    <property type="evidence" value="ECO:0007669"/>
    <property type="project" value="TreeGrafter"/>
</dbReference>
<dbReference type="PROSITE" id="PS50800">
    <property type="entry name" value="SAP"/>
    <property type="match status" value="1"/>
</dbReference>
<dbReference type="GO" id="GO:0016925">
    <property type="term" value="P:protein sumoylation"/>
    <property type="evidence" value="ECO:0007669"/>
    <property type="project" value="UniProtKB-UniPathway"/>
</dbReference>
<proteinExistence type="inferred from homology"/>
<keyword evidence="11" id="KW-1133">Transmembrane helix</keyword>
<dbReference type="AlphaFoldDB" id="A0A7R8D0F6"/>
<dbReference type="CDD" id="cd16790">
    <property type="entry name" value="SP-RING_PIAS"/>
    <property type="match status" value="1"/>
</dbReference>
<evidence type="ECO:0000256" key="7">
    <source>
        <dbReference type="ARBA" id="ARBA00022786"/>
    </source>
</evidence>
<keyword evidence="9" id="KW-0539">Nucleus</keyword>
<protein>
    <submittedName>
        <fullName evidence="15">PIAS1</fullName>
        <ecNumber evidence="15">2.3.2.-</ecNumber>
    </submittedName>
</protein>
<feature type="domain" description="SP-RING-type" evidence="13">
    <location>
        <begin position="440"/>
        <end position="521"/>
    </location>
</feature>
<keyword evidence="11" id="KW-0812">Transmembrane</keyword>
<dbReference type="GO" id="GO:0008270">
    <property type="term" value="F:zinc ion binding"/>
    <property type="evidence" value="ECO:0007669"/>
    <property type="project" value="UniProtKB-KW"/>
</dbReference>
<keyword evidence="4 15" id="KW-0808">Transferase</keyword>
<dbReference type="InterPro" id="IPR023321">
    <property type="entry name" value="PINIT"/>
</dbReference>
<sequence length="750" mass="82664">MADLEMVQAMVMNFRLSELQALMAYAGKSKSGRKSDLQIRALNLIRLNSNDIKMKIRELNNEMPRPGIGIGNNNKESPLNQLLGERSTRSRKGESDNPSSNALEEAPVTRRGARSTRTRVSYAEPDEDETSEVLSDSSSDESEESDKGYNPPSEEEEVVESGGEDTDSAIPLSPSHSPTRLHSKKSANLPNILKKSPRGHISNTGSKTIISSLLPTIKTADILVPHTKTVVPIQNSEPKYDIANNGHLMYPPCPDVQLVSLPFYKVEAILLKPSSLNPSDSARFQVQTFVFHLTPSQANAIAGSGYRDATGKLEYKNQIQMRFCLNETSCPQDDNFPASICVIVNGRSQALPNIIPTNKPGVEPKRPPKPINITSNCKLSATLPNYLNVTWTVEAGKGFCVAIYYVEKLTSNTLIKILKDKGNRHSAYTKAIIKDKLNDRDCEIATTSCKVTLACPLGKMRMSLPCRATTCDHLQCFDARLYIQMNERKPKWICPVCNKNAMYENLMVDGYFFEVLNDPKLGTENEIVLKNDAEWEALPSKDEESSSSSQKPKSIQNPIIAPPVNNTSVETVDVYDDEDDEAVKAAKAASLKSATTTNKASEDKIVECITLDDSDEESPANPPAKKTRYDNEYAESCIPISSDTGSLSSSSSFSSNDSNRAAAISLKSKMKIEHGLEGMTIGRSEGVPVHLIFDLNYVLSIPWLILAPHLFVFIVTRKTMKMCQTDNISAVKQYCSDTPKEFHSKACTVT</sequence>
<evidence type="ECO:0000313" key="16">
    <source>
        <dbReference type="Proteomes" id="UP000675881"/>
    </source>
</evidence>
<keyword evidence="8" id="KW-0862">Zinc</keyword>
<evidence type="ECO:0000259" key="14">
    <source>
        <dbReference type="PROSITE" id="PS51466"/>
    </source>
</evidence>
<feature type="region of interest" description="Disordered" evidence="10">
    <location>
        <begin position="538"/>
        <end position="566"/>
    </location>
</feature>
<comment type="pathway">
    <text evidence="2">Protein modification; protein sumoylation.</text>
</comment>
<comment type="subcellular location">
    <subcellularLocation>
        <location evidence="1">Nucleus</location>
    </subcellularLocation>
</comment>
<keyword evidence="11" id="KW-0472">Membrane</keyword>
<keyword evidence="7" id="KW-0833">Ubl conjugation pathway</keyword>
<dbReference type="GO" id="GO:0061665">
    <property type="term" value="F:SUMO ligase activity"/>
    <property type="evidence" value="ECO:0007669"/>
    <property type="project" value="TreeGrafter"/>
</dbReference>
<feature type="region of interest" description="Disordered" evidence="10">
    <location>
        <begin position="610"/>
        <end position="629"/>
    </location>
</feature>
<dbReference type="InterPro" id="IPR013083">
    <property type="entry name" value="Znf_RING/FYVE/PHD"/>
</dbReference>
<feature type="region of interest" description="Disordered" evidence="10">
    <location>
        <begin position="63"/>
        <end position="205"/>
    </location>
</feature>
<dbReference type="GO" id="GO:0005634">
    <property type="term" value="C:nucleus"/>
    <property type="evidence" value="ECO:0007669"/>
    <property type="project" value="UniProtKB-SubCell"/>
</dbReference>
<evidence type="ECO:0000256" key="9">
    <source>
        <dbReference type="ARBA" id="ARBA00023242"/>
    </source>
</evidence>
<evidence type="ECO:0000256" key="2">
    <source>
        <dbReference type="ARBA" id="ARBA00004718"/>
    </source>
</evidence>
<evidence type="ECO:0000256" key="4">
    <source>
        <dbReference type="ARBA" id="ARBA00022679"/>
    </source>
</evidence>
<dbReference type="EMBL" id="HG994585">
    <property type="protein sequence ID" value="CAF2982315.1"/>
    <property type="molecule type" value="Genomic_DNA"/>
</dbReference>
<dbReference type="PROSITE" id="PS51466">
    <property type="entry name" value="PINIT"/>
    <property type="match status" value="1"/>
</dbReference>
<organism evidence="15 16">
    <name type="scientific">Lepeophtheirus salmonis</name>
    <name type="common">Salmon louse</name>
    <name type="synonym">Caligus salmonis</name>
    <dbReference type="NCBI Taxonomy" id="72036"/>
    <lineage>
        <taxon>Eukaryota</taxon>
        <taxon>Metazoa</taxon>
        <taxon>Ecdysozoa</taxon>
        <taxon>Arthropoda</taxon>
        <taxon>Crustacea</taxon>
        <taxon>Multicrustacea</taxon>
        <taxon>Hexanauplia</taxon>
        <taxon>Copepoda</taxon>
        <taxon>Siphonostomatoida</taxon>
        <taxon>Caligidae</taxon>
        <taxon>Lepeophtheirus</taxon>
    </lineage>
</organism>
<dbReference type="Gene3D" id="2.60.120.780">
    <property type="entry name" value="PINIT domain"/>
    <property type="match status" value="1"/>
</dbReference>